<feature type="compositionally biased region" description="Low complexity" evidence="1">
    <location>
        <begin position="166"/>
        <end position="183"/>
    </location>
</feature>
<reference evidence="4" key="1">
    <citation type="submission" date="2025-08" db="UniProtKB">
        <authorList>
            <consortium name="RefSeq"/>
        </authorList>
    </citation>
    <scope>IDENTIFICATION</scope>
    <source>
        <tissue evidence="4">Muscle</tissue>
    </source>
</reference>
<evidence type="ECO:0000256" key="2">
    <source>
        <dbReference type="SAM" id="Phobius"/>
    </source>
</evidence>
<feature type="compositionally biased region" description="Polar residues" evidence="1">
    <location>
        <begin position="91"/>
        <end position="104"/>
    </location>
</feature>
<feature type="region of interest" description="Disordered" evidence="1">
    <location>
        <begin position="24"/>
        <end position="45"/>
    </location>
</feature>
<feature type="region of interest" description="Disordered" evidence="1">
    <location>
        <begin position="143"/>
        <end position="222"/>
    </location>
</feature>
<feature type="signal peptide" evidence="3">
    <location>
        <begin position="1"/>
        <end position="22"/>
    </location>
</feature>
<sequence>MRTQRAFIIWTAMLLRLSIIKGQTTDSSPDVRSTLNEVTPKNPMTSASDILESRATTAYQSVSSASADFTTEVTPTVPPPSKSSKDAVVHNGTSPSPAISQTPALQEVTTLNTDTASGPGSSNSSTSVSYLKSTVSYSVASTAPATSFSPSEGPQTVSTPASSVIQTTQTAPPFTPTSPQTSQVILTSSSKVTGPANLEDQDEPSELDVGDQESGKDPHRPASPLDPLLAALVTIFIICTAMVSAVLFLRFRHHSEHPEFHRLQDLPMDDLLEDTPLSRYTY</sequence>
<feature type="chain" id="PRO_5040486930" evidence="3">
    <location>
        <begin position="23"/>
        <end position="282"/>
    </location>
</feature>
<dbReference type="KEGG" id="ccar:109109966"/>
<dbReference type="OrthoDB" id="8964578at2759"/>
<dbReference type="AlphaFoldDB" id="A0A9Q9VZ20"/>
<keyword evidence="3" id="KW-0732">Signal</keyword>
<feature type="compositionally biased region" description="Polar residues" evidence="1">
    <location>
        <begin position="152"/>
        <end position="165"/>
    </location>
</feature>
<organism evidence="4">
    <name type="scientific">Cyprinus carpio</name>
    <name type="common">Common carp</name>
    <dbReference type="NCBI Taxonomy" id="7962"/>
    <lineage>
        <taxon>Eukaryota</taxon>
        <taxon>Metazoa</taxon>
        <taxon>Chordata</taxon>
        <taxon>Craniata</taxon>
        <taxon>Vertebrata</taxon>
        <taxon>Euteleostomi</taxon>
        <taxon>Actinopterygii</taxon>
        <taxon>Neopterygii</taxon>
        <taxon>Teleostei</taxon>
        <taxon>Ostariophysi</taxon>
        <taxon>Cypriniformes</taxon>
        <taxon>Cyprinidae</taxon>
        <taxon>Cyprininae</taxon>
        <taxon>Cyprinus</taxon>
    </lineage>
</organism>
<protein>
    <submittedName>
        <fullName evidence="4">Uncharacterized protein PB18E9.04c</fullName>
    </submittedName>
</protein>
<feature type="transmembrane region" description="Helical" evidence="2">
    <location>
        <begin position="228"/>
        <end position="249"/>
    </location>
</feature>
<dbReference type="RefSeq" id="XP_042573812.1">
    <property type="nucleotide sequence ID" value="XM_042717878.1"/>
</dbReference>
<evidence type="ECO:0000313" key="4">
    <source>
        <dbReference type="RefSeq" id="XP_042573812.1"/>
    </source>
</evidence>
<keyword evidence="2" id="KW-1133">Transmembrane helix</keyword>
<feature type="compositionally biased region" description="Acidic residues" evidence="1">
    <location>
        <begin position="199"/>
        <end position="211"/>
    </location>
</feature>
<keyword evidence="2" id="KW-0812">Transmembrane</keyword>
<accession>A0A9Q9VZ20</accession>
<proteinExistence type="predicted"/>
<dbReference type="GeneID" id="109109966"/>
<feature type="region of interest" description="Disordered" evidence="1">
    <location>
        <begin position="63"/>
        <end position="104"/>
    </location>
</feature>
<evidence type="ECO:0000256" key="3">
    <source>
        <dbReference type="SAM" id="SignalP"/>
    </source>
</evidence>
<gene>
    <name evidence="4" type="primary">si:ch73-344o19.1</name>
</gene>
<keyword evidence="2" id="KW-0472">Membrane</keyword>
<dbReference type="Proteomes" id="UP001155660">
    <property type="component" value="Chromosome B2"/>
</dbReference>
<evidence type="ECO:0000256" key="1">
    <source>
        <dbReference type="SAM" id="MobiDB-lite"/>
    </source>
</evidence>
<name>A0A9Q9VZ20_CYPCA</name>